<accession>A0A5B8XW74</accession>
<reference evidence="2 3" key="1">
    <citation type="submission" date="2019-08" db="EMBL/GenBank/DDBJ databases">
        <authorList>
            <person name="Liang Q."/>
        </authorList>
    </citation>
    <scope>NUCLEOTIDE SEQUENCE [LARGE SCALE GENOMIC DNA]</scope>
    <source>
        <strain evidence="2 3">V1718</strain>
    </source>
</reference>
<organism evidence="2 3">
    <name type="scientific">Microvenator marinus</name>
    <dbReference type="NCBI Taxonomy" id="2600177"/>
    <lineage>
        <taxon>Bacteria</taxon>
        <taxon>Deltaproteobacteria</taxon>
        <taxon>Bradymonadales</taxon>
        <taxon>Microvenatoraceae</taxon>
        <taxon>Microvenator</taxon>
    </lineage>
</organism>
<dbReference type="CDD" id="cd04179">
    <property type="entry name" value="DPM_DPG-synthase_like"/>
    <property type="match status" value="1"/>
</dbReference>
<keyword evidence="2" id="KW-0808">Transferase</keyword>
<dbReference type="InterPro" id="IPR029044">
    <property type="entry name" value="Nucleotide-diphossugar_trans"/>
</dbReference>
<evidence type="ECO:0000313" key="3">
    <source>
        <dbReference type="Proteomes" id="UP000321595"/>
    </source>
</evidence>
<dbReference type="EMBL" id="CP042467">
    <property type="protein sequence ID" value="QED29457.1"/>
    <property type="molecule type" value="Genomic_DNA"/>
</dbReference>
<dbReference type="Pfam" id="PF00535">
    <property type="entry name" value="Glycos_transf_2"/>
    <property type="match status" value="1"/>
</dbReference>
<dbReference type="PANTHER" id="PTHR48090:SF7">
    <property type="entry name" value="RFBJ PROTEIN"/>
    <property type="match status" value="1"/>
</dbReference>
<feature type="domain" description="Glycosyltransferase 2-like" evidence="1">
    <location>
        <begin position="9"/>
        <end position="127"/>
    </location>
</feature>
<gene>
    <name evidence="2" type="ORF">FRD01_19905</name>
</gene>
<dbReference type="Proteomes" id="UP000321595">
    <property type="component" value="Chromosome"/>
</dbReference>
<dbReference type="OrthoDB" id="9810303at2"/>
<dbReference type="PANTHER" id="PTHR48090">
    <property type="entry name" value="UNDECAPRENYL-PHOSPHATE 4-DEOXY-4-FORMAMIDO-L-ARABINOSE TRANSFERASE-RELATED"/>
    <property type="match status" value="1"/>
</dbReference>
<dbReference type="RefSeq" id="WP_146962690.1">
    <property type="nucleotide sequence ID" value="NZ_CP042467.1"/>
</dbReference>
<name>A0A5B8XW74_9DELT</name>
<evidence type="ECO:0000313" key="2">
    <source>
        <dbReference type="EMBL" id="QED29457.1"/>
    </source>
</evidence>
<protein>
    <submittedName>
        <fullName evidence="2">Glycosyltransferase family 2 protein</fullName>
    </submittedName>
</protein>
<proteinExistence type="predicted"/>
<dbReference type="Gene3D" id="3.90.550.10">
    <property type="entry name" value="Spore Coat Polysaccharide Biosynthesis Protein SpsA, Chain A"/>
    <property type="match status" value="1"/>
</dbReference>
<keyword evidence="3" id="KW-1185">Reference proteome</keyword>
<dbReference type="SUPFAM" id="SSF53448">
    <property type="entry name" value="Nucleotide-diphospho-sugar transferases"/>
    <property type="match status" value="1"/>
</dbReference>
<dbReference type="KEGG" id="bbae:FRD01_19905"/>
<dbReference type="AlphaFoldDB" id="A0A5B8XW74"/>
<dbReference type="InterPro" id="IPR050256">
    <property type="entry name" value="Glycosyltransferase_2"/>
</dbReference>
<evidence type="ECO:0000259" key="1">
    <source>
        <dbReference type="Pfam" id="PF00535"/>
    </source>
</evidence>
<dbReference type="GO" id="GO:0016740">
    <property type="term" value="F:transferase activity"/>
    <property type="evidence" value="ECO:0007669"/>
    <property type="project" value="UniProtKB-KW"/>
</dbReference>
<dbReference type="InterPro" id="IPR001173">
    <property type="entry name" value="Glyco_trans_2-like"/>
</dbReference>
<sequence>MLKEKHVAVVIPAYNEERLIARTIGRVPDYVDYIVVVDDGSADHTHIAATVALGGRPGEVIRQTNAGVGAAIRRGYRAGIVAGADILVVMAGDDQMDPADLPALVEPVIEGRADYVKGNRLAHPLANDMPGVRRFGTHVLARATAFVAGVPLDDSQCGYTAISASAAHKVDLDRVYPRYGYPNDLILRLSDAGLRIAEVPVRPVYADEVSGLAIHKVIAPISKILIRGAARKVVARTLGSRV</sequence>